<evidence type="ECO:0000313" key="2">
    <source>
        <dbReference type="EMBL" id="EEG23637.1"/>
    </source>
</evidence>
<name>C0DWG1_EIKCO</name>
<keyword evidence="1" id="KW-0472">Membrane</keyword>
<accession>C0DWG1</accession>
<dbReference type="eggNOG" id="ENOG5033IZS">
    <property type="taxonomic scope" value="Bacteria"/>
</dbReference>
<dbReference type="Proteomes" id="UP000005837">
    <property type="component" value="Unassembled WGS sequence"/>
</dbReference>
<keyword evidence="1" id="KW-0812">Transmembrane</keyword>
<comment type="caution">
    <text evidence="2">The sequence shown here is derived from an EMBL/GenBank/DDBJ whole genome shotgun (WGS) entry which is preliminary data.</text>
</comment>
<keyword evidence="1" id="KW-1133">Transmembrane helix</keyword>
<organism evidence="2 3">
    <name type="scientific">Eikenella corrodens ATCC 23834</name>
    <dbReference type="NCBI Taxonomy" id="546274"/>
    <lineage>
        <taxon>Bacteria</taxon>
        <taxon>Pseudomonadati</taxon>
        <taxon>Pseudomonadota</taxon>
        <taxon>Betaproteobacteria</taxon>
        <taxon>Neisseriales</taxon>
        <taxon>Neisseriaceae</taxon>
        <taxon>Eikenella</taxon>
    </lineage>
</organism>
<evidence type="ECO:0000313" key="3">
    <source>
        <dbReference type="Proteomes" id="UP000005837"/>
    </source>
</evidence>
<proteinExistence type="predicted"/>
<gene>
    <name evidence="2" type="ORF">EIKCOROL_01712</name>
</gene>
<sequence length="214" mass="22244">MGLAVVRVVAGSPCFEEVGAFAQFEEEVFGFAQFGFGTGNGGIRVNQFGRGIGRAADFAVVAVLVLGVAFGAFAFDEAVGQEHLFFGVEQLLDDAALNLAVGFQCAVNLFGKLFVFSGVGAVVVAIADVEAGEVGEMFFAHFGNHVFGRDALFLRGKHYRRAVGVVGAAVVALVAAQFLEAHPNVGLDVFDHVAEVDAAVGIGQGGGNKDFALR</sequence>
<feature type="transmembrane region" description="Helical" evidence="1">
    <location>
        <begin position="95"/>
        <end position="127"/>
    </location>
</feature>
<protein>
    <submittedName>
        <fullName evidence="2">Uncharacterized protein</fullName>
    </submittedName>
</protein>
<evidence type="ECO:0000256" key="1">
    <source>
        <dbReference type="SAM" id="Phobius"/>
    </source>
</evidence>
<feature type="transmembrane region" description="Helical" evidence="1">
    <location>
        <begin position="55"/>
        <end position="75"/>
    </location>
</feature>
<dbReference type="AlphaFoldDB" id="C0DWG1"/>
<dbReference type="EMBL" id="ACEA01000034">
    <property type="protein sequence ID" value="EEG23637.1"/>
    <property type="molecule type" value="Genomic_DNA"/>
</dbReference>
<feature type="transmembrane region" description="Helical" evidence="1">
    <location>
        <begin position="162"/>
        <end position="179"/>
    </location>
</feature>
<reference evidence="2 3" key="1">
    <citation type="submission" date="2009-01" db="EMBL/GenBank/DDBJ databases">
        <authorList>
            <person name="Fulton L."/>
            <person name="Clifton S."/>
            <person name="Chinwalla A.T."/>
            <person name="Mitreva M."/>
            <person name="Sodergren E."/>
            <person name="Weinstock G."/>
            <person name="Clifton S."/>
            <person name="Dooling D.J."/>
            <person name="Fulton B."/>
            <person name="Minx P."/>
            <person name="Pepin K.H."/>
            <person name="Johnson M."/>
            <person name="Bhonagiri V."/>
            <person name="Nash W.E."/>
            <person name="Mardis E.R."/>
            <person name="Wilson R.K."/>
        </authorList>
    </citation>
    <scope>NUCLEOTIDE SEQUENCE [LARGE SCALE GENOMIC DNA]</scope>
    <source>
        <strain evidence="2 3">ATCC 23834</strain>
    </source>
</reference>
<dbReference type="HOGENOM" id="CLU_1287148_0_0_4"/>